<accession>A0ABW0KJQ6</accession>
<reference evidence="3" key="1">
    <citation type="journal article" date="2019" name="Int. J. Syst. Evol. Microbiol.">
        <title>The Global Catalogue of Microorganisms (GCM) 10K type strain sequencing project: providing services to taxonomists for standard genome sequencing and annotation.</title>
        <authorList>
            <consortium name="The Broad Institute Genomics Platform"/>
            <consortium name="The Broad Institute Genome Sequencing Center for Infectious Disease"/>
            <person name="Wu L."/>
            <person name="Ma J."/>
        </authorList>
    </citation>
    <scope>NUCLEOTIDE SEQUENCE [LARGE SCALE GENOMIC DNA]</scope>
    <source>
        <strain evidence="3">KACC 11904</strain>
    </source>
</reference>
<dbReference type="InterPro" id="IPR013517">
    <property type="entry name" value="FG-GAP"/>
</dbReference>
<evidence type="ECO:0000313" key="2">
    <source>
        <dbReference type="EMBL" id="MFC5452927.1"/>
    </source>
</evidence>
<dbReference type="InterPro" id="IPR018763">
    <property type="entry name" value="DUF2334"/>
</dbReference>
<name>A0ABW0KJQ6_9BACL</name>
<dbReference type="Pfam" id="PF13517">
    <property type="entry name" value="FG-GAP_3"/>
    <property type="match status" value="1"/>
</dbReference>
<keyword evidence="3" id="KW-1185">Reference proteome</keyword>
<dbReference type="EMBL" id="JBHSMJ010000065">
    <property type="protein sequence ID" value="MFC5452927.1"/>
    <property type="molecule type" value="Genomic_DNA"/>
</dbReference>
<proteinExistence type="predicted"/>
<dbReference type="RefSeq" id="WP_270879187.1">
    <property type="nucleotide sequence ID" value="NZ_JAQFVF010000023.1"/>
</dbReference>
<comment type="caution">
    <text evidence="2">The sequence shown here is derived from an EMBL/GenBank/DDBJ whole genome shotgun (WGS) entry which is preliminary data.</text>
</comment>
<dbReference type="Proteomes" id="UP001596044">
    <property type="component" value="Unassembled WGS sequence"/>
</dbReference>
<dbReference type="Gene3D" id="3.20.20.370">
    <property type="entry name" value="Glycoside hydrolase/deacetylase"/>
    <property type="match status" value="1"/>
</dbReference>
<dbReference type="Gene3D" id="2.40.128.340">
    <property type="match status" value="1"/>
</dbReference>
<evidence type="ECO:0000313" key="3">
    <source>
        <dbReference type="Proteomes" id="UP001596044"/>
    </source>
</evidence>
<gene>
    <name evidence="2" type="ORF">ACFPOG_32465</name>
</gene>
<protein>
    <submittedName>
        <fullName evidence="2">DUF2334 domain-containing protein</fullName>
    </submittedName>
</protein>
<dbReference type="SUPFAM" id="SSF69318">
    <property type="entry name" value="Integrin alpha N-terminal domain"/>
    <property type="match status" value="1"/>
</dbReference>
<dbReference type="InterPro" id="IPR011330">
    <property type="entry name" value="Glyco_hydro/deAcase_b/a-brl"/>
</dbReference>
<evidence type="ECO:0000256" key="1">
    <source>
        <dbReference type="ARBA" id="ARBA00022729"/>
    </source>
</evidence>
<dbReference type="Pfam" id="PF10096">
    <property type="entry name" value="DUF2334"/>
    <property type="match status" value="1"/>
</dbReference>
<organism evidence="2 3">
    <name type="scientific">Paenibacillus aestuarii</name>
    <dbReference type="NCBI Taxonomy" id="516965"/>
    <lineage>
        <taxon>Bacteria</taxon>
        <taxon>Bacillati</taxon>
        <taxon>Bacillota</taxon>
        <taxon>Bacilli</taxon>
        <taxon>Bacillales</taxon>
        <taxon>Paenibacillaceae</taxon>
        <taxon>Paenibacillus</taxon>
    </lineage>
</organism>
<keyword evidence="1" id="KW-0732">Signal</keyword>
<sequence length="638" mass="72097">MKGRLNKHQWMKLLIPSFLACSLFFGLYHMITVEGAESSPHFVMMRLEDIGPGGYYSSLDGLGKLRTVLEMLKQEHIPYSMAVIPRWINVSENGARYDRALNQQGQPYIDAFNQVLHQAMAGGGTIGMHGYTHQTGDVWREDGHQASGIGNEFDIAGEARTATPQFAEQRLQEGLRVLRQAGYMPHFWEAPHYHTAPAQDSVFQAYFGLIYQARVSVNPNPARAQYQNELNTGFGATTYGSVYVPTPLSYIPGNRDEKVILNQIGKTDRVNSFFYHPYLEFDQLQPVEDSDGRPLIRDGLPEFTYPKSLKSNLQKLIAQVRQKGYVFYSLHDYVPFTPAHRVNVANVRQASDVQIGDVRGRGQMDIVAWSRTLGEFTVTAGQFNGQRNEAQPAPQVWATMAKSDGAAFTLNDRNGDGKKGLWVVHPSGKLESYFSAGNRFIMNHRWAIPANRWLDLYELRQPDGDCVLAGQSQDRTQLLGVYLHKGVAKPIKPYVFKTAAVRELIVRELKGQNKQSLFMSKPDTSEGIQLDFDRNHLQWAAKKVTFNVPAELGEIRFGDFNGDGKEDILRWDEKNLTSRVYHQTDDHTYQLLSVFGPWGRKNSRLFIADFDGNGKKDIALMSNDDASLDIALSYQRNE</sequence>
<dbReference type="SUPFAM" id="SSF88713">
    <property type="entry name" value="Glycoside hydrolase/deacetylase"/>
    <property type="match status" value="1"/>
</dbReference>
<dbReference type="InterPro" id="IPR028994">
    <property type="entry name" value="Integrin_alpha_N"/>
</dbReference>